<dbReference type="CDD" id="cd09859">
    <property type="entry name" value="PIN_53EXO"/>
    <property type="match status" value="1"/>
</dbReference>
<proteinExistence type="inferred from homology"/>
<protein>
    <recommendedName>
        <fullName evidence="3">DNA polymerase I</fullName>
        <ecNumber evidence="2">2.7.7.7</ecNumber>
    </recommendedName>
</protein>
<evidence type="ECO:0000256" key="4">
    <source>
        <dbReference type="ARBA" id="ARBA00022679"/>
    </source>
</evidence>
<dbReference type="InterPro" id="IPR043502">
    <property type="entry name" value="DNA/RNA_pol_sf"/>
</dbReference>
<dbReference type="InterPro" id="IPR020045">
    <property type="entry name" value="DNA_polI_H3TH"/>
</dbReference>
<dbReference type="InterPro" id="IPR020046">
    <property type="entry name" value="5-3_exonucl_a-hlix_arch_N"/>
</dbReference>
<evidence type="ECO:0000256" key="7">
    <source>
        <dbReference type="ARBA" id="ARBA00022763"/>
    </source>
</evidence>
<dbReference type="HOGENOM" id="CLU_004675_0_0_7"/>
<comment type="catalytic activity">
    <reaction evidence="11">
        <text>DNA(n) + a 2'-deoxyribonucleoside 5'-triphosphate = DNA(n+1) + diphosphate</text>
        <dbReference type="Rhea" id="RHEA:22508"/>
        <dbReference type="Rhea" id="RHEA-COMP:17339"/>
        <dbReference type="Rhea" id="RHEA-COMP:17340"/>
        <dbReference type="ChEBI" id="CHEBI:33019"/>
        <dbReference type="ChEBI" id="CHEBI:61560"/>
        <dbReference type="ChEBI" id="CHEBI:173112"/>
        <dbReference type="EC" id="2.7.7.7"/>
    </reaction>
</comment>
<dbReference type="InterPro" id="IPR008918">
    <property type="entry name" value="HhH2"/>
</dbReference>
<dbReference type="SMART" id="SM00475">
    <property type="entry name" value="53EXOc"/>
    <property type="match status" value="1"/>
</dbReference>
<dbReference type="InterPro" id="IPR019760">
    <property type="entry name" value="DNA-dir_DNA_pol_A_CS"/>
</dbReference>
<dbReference type="Gene3D" id="3.40.50.1010">
    <property type="entry name" value="5'-nuclease"/>
    <property type="match status" value="1"/>
</dbReference>
<evidence type="ECO:0000256" key="11">
    <source>
        <dbReference type="ARBA" id="ARBA00049244"/>
    </source>
</evidence>
<reference evidence="14 15" key="1">
    <citation type="journal article" date="2011" name="Genome Biol. Evol.">
        <title>Comparative whole genome sequence analysis of the carcinogenic bacterial model pathogen Helicobacter felis.</title>
        <authorList>
            <person name="Arnold I.C."/>
            <person name="Zigova Z."/>
            <person name="Holden M."/>
            <person name="Lawley T.D."/>
            <person name="Rad R."/>
            <person name="Dougan G."/>
            <person name="Falkow S."/>
            <person name="Bentley S.D."/>
            <person name="Muller A."/>
        </authorList>
    </citation>
    <scope>NUCLEOTIDE SEQUENCE [LARGE SCALE GENOMIC DNA]</scope>
    <source>
        <strain evidence="15">ATCC 49179 / CCUG 28539 / NCTC 12436 / CS1</strain>
    </source>
</reference>
<dbReference type="RefSeq" id="WP_013468627.1">
    <property type="nucleotide sequence ID" value="NC_014810.2"/>
</dbReference>
<dbReference type="SUPFAM" id="SSF47807">
    <property type="entry name" value="5' to 3' exonuclease, C-terminal subdomain"/>
    <property type="match status" value="1"/>
</dbReference>
<dbReference type="AlphaFoldDB" id="E7ACS5"/>
<dbReference type="EMBL" id="FQ670179">
    <property type="protein sequence ID" value="CBY82255.1"/>
    <property type="molecule type" value="Genomic_DNA"/>
</dbReference>
<evidence type="ECO:0000256" key="10">
    <source>
        <dbReference type="ARBA" id="ARBA00023204"/>
    </source>
</evidence>
<dbReference type="SMART" id="SM00482">
    <property type="entry name" value="POLAc"/>
    <property type="match status" value="1"/>
</dbReference>
<dbReference type="PRINTS" id="PR00868">
    <property type="entry name" value="DNAPOLI"/>
</dbReference>
<evidence type="ECO:0000256" key="9">
    <source>
        <dbReference type="ARBA" id="ARBA00023125"/>
    </source>
</evidence>
<dbReference type="EC" id="2.7.7.7" evidence="2"/>
<dbReference type="PROSITE" id="PS00447">
    <property type="entry name" value="DNA_POLYMERASE_A"/>
    <property type="match status" value="1"/>
</dbReference>
<dbReference type="InterPro" id="IPR001098">
    <property type="entry name" value="DNA-dir_DNA_pol_A_palm_dom"/>
</dbReference>
<dbReference type="SUPFAM" id="SSF56672">
    <property type="entry name" value="DNA/RNA polymerases"/>
    <property type="match status" value="1"/>
</dbReference>
<keyword evidence="5 14" id="KW-0548">Nucleotidyltransferase</keyword>
<dbReference type="Pfam" id="PF01367">
    <property type="entry name" value="5_3_exonuc"/>
    <property type="match status" value="1"/>
</dbReference>
<dbReference type="GO" id="GO:0008409">
    <property type="term" value="F:5'-3' exonuclease activity"/>
    <property type="evidence" value="ECO:0007669"/>
    <property type="project" value="InterPro"/>
</dbReference>
<name>E7ACS5_HELFC</name>
<dbReference type="CDD" id="cd09898">
    <property type="entry name" value="H3TH_53EXO"/>
    <property type="match status" value="1"/>
</dbReference>
<dbReference type="Gene3D" id="1.20.1060.10">
    <property type="entry name" value="Taq DNA Polymerase, Chain T, domain 4"/>
    <property type="match status" value="1"/>
</dbReference>
<dbReference type="PANTHER" id="PTHR10133:SF27">
    <property type="entry name" value="DNA POLYMERASE NU"/>
    <property type="match status" value="1"/>
</dbReference>
<keyword evidence="6" id="KW-0235">DNA replication</keyword>
<evidence type="ECO:0000259" key="12">
    <source>
        <dbReference type="SMART" id="SM00475"/>
    </source>
</evidence>
<dbReference type="InterPro" id="IPR002298">
    <property type="entry name" value="DNA_polymerase_A"/>
</dbReference>
<keyword evidence="4 14" id="KW-0808">Transferase</keyword>
<dbReference type="GO" id="GO:0006261">
    <property type="term" value="P:DNA-templated DNA replication"/>
    <property type="evidence" value="ECO:0007669"/>
    <property type="project" value="InterPro"/>
</dbReference>
<feature type="domain" description="DNA-directed DNA polymerase family A palm" evidence="13">
    <location>
        <begin position="624"/>
        <end position="823"/>
    </location>
</feature>
<dbReference type="InterPro" id="IPR036279">
    <property type="entry name" value="5-3_exonuclease_C_sf"/>
</dbReference>
<feature type="domain" description="5'-3' exonuclease" evidence="12">
    <location>
        <begin position="7"/>
        <end position="271"/>
    </location>
</feature>
<dbReference type="eggNOG" id="COG0749">
    <property type="taxonomic scope" value="Bacteria"/>
</dbReference>
<keyword evidence="8" id="KW-0239">DNA-directed DNA polymerase</keyword>
<dbReference type="GO" id="GO:0003677">
    <property type="term" value="F:DNA binding"/>
    <property type="evidence" value="ECO:0007669"/>
    <property type="project" value="UniProtKB-KW"/>
</dbReference>
<keyword evidence="15" id="KW-1185">Reference proteome</keyword>
<dbReference type="Proteomes" id="UP000007934">
    <property type="component" value="Chromosome"/>
</dbReference>
<keyword evidence="9" id="KW-0238">DNA-binding</keyword>
<dbReference type="PANTHER" id="PTHR10133">
    <property type="entry name" value="DNA POLYMERASE I"/>
    <property type="match status" value="1"/>
</dbReference>
<keyword evidence="10" id="KW-0234">DNA repair</keyword>
<dbReference type="GeneID" id="36134795"/>
<evidence type="ECO:0000256" key="1">
    <source>
        <dbReference type="ARBA" id="ARBA00007705"/>
    </source>
</evidence>
<dbReference type="SMART" id="SM00279">
    <property type="entry name" value="HhH2"/>
    <property type="match status" value="1"/>
</dbReference>
<dbReference type="GO" id="GO:0006302">
    <property type="term" value="P:double-strand break repair"/>
    <property type="evidence" value="ECO:0007669"/>
    <property type="project" value="TreeGrafter"/>
</dbReference>
<dbReference type="InterPro" id="IPR029060">
    <property type="entry name" value="PIN-like_dom_sf"/>
</dbReference>
<dbReference type="Gene3D" id="3.30.70.370">
    <property type="match status" value="1"/>
</dbReference>
<evidence type="ECO:0000256" key="8">
    <source>
        <dbReference type="ARBA" id="ARBA00022932"/>
    </source>
</evidence>
<keyword evidence="7" id="KW-0227">DNA damage</keyword>
<gene>
    <name evidence="14" type="primary">polA</name>
    <name evidence="14" type="ordered locus">Hfelis_01710</name>
</gene>
<dbReference type="Pfam" id="PF02739">
    <property type="entry name" value="5_3_exonuc_N"/>
    <property type="match status" value="1"/>
</dbReference>
<dbReference type="KEGG" id="hfe:HFELIS_01710"/>
<evidence type="ECO:0000313" key="15">
    <source>
        <dbReference type="Proteomes" id="UP000007934"/>
    </source>
</evidence>
<dbReference type="Gene3D" id="1.10.150.20">
    <property type="entry name" value="5' to 3' exonuclease, C-terminal subdomain"/>
    <property type="match status" value="2"/>
</dbReference>
<comment type="similarity">
    <text evidence="1">Belongs to the DNA polymerase type-A family.</text>
</comment>
<dbReference type="InterPro" id="IPR002421">
    <property type="entry name" value="5-3_exonuclease"/>
</dbReference>
<dbReference type="FunFam" id="1.10.150.20:FF:000002">
    <property type="entry name" value="DNA polymerase I"/>
    <property type="match status" value="1"/>
</dbReference>
<accession>E7ACS5</accession>
<sequence>MPQGCPLKLHLVDTFSLLFKFYFHLKDLRTSSGTSTAWLSAFVRVVQQVYKLKADHLVFALESKDNRRKTLCPTYKSNRTSPPGLEEQLPIIFEWIEAMGLDSFSMPGYESDDVIASLCHVFPEAEVRILSVDKDFFQLVSPRVLLCDPSSNTLKGIEECLEKYGIYPHQFIEYQGLVGDSSDGYKGVEGVGPIYGTKLIQAFSTLENLYYALETTSITNPKLPAKIQHALLRDKEQAFLSRRLAKLESGLFNHPPTLKPFPQENPLLRIADALEHYEMFALLKQITPTYIPKTTPILPPQHTTPPTLEILNQLSTCALYLDLQSTTLGILGLEPVSSFMLLDLHDPQAPACVQRLYACKLVGYQIKELFLYFKQRYQLDLPTHYEDVALLAWLHNSSLEPQMSALGRLFSLESFSSKPHAPLNAAQMESNTRLIARAYTHYKDTLSPDLLQLARELEYPLLAILLEMQAQGFSLDLAYFQTLKQEFAQSLNTLQNQIHALAHTDINVNSTKQWAHFLYQDLGLQAKGVKKIKTGFSTDEASLKALQETYQGARVQGVEVATLLDALLGYRELFKLQSTYVEPLLTQNQHGKIHTIFYQHTTASSRLSSAHPNLQNIPIRTPLGKKIAHGFIPSAPDLLLLGADYSQIELRLLAHFSNDTHLIQAFLQNQDIHLNTALALFNDPHKRHAAKSINFALIYGMGPRRLADTLKISQQEAKDYIDRYFNAFPTIKDFLDQLKARILQEGKITTLLGHQRHFDFTNATPKLQAEYLREGINTLFQGSASDLVKLAMLKIHAHIAKYPRVKMLVQVHDEIILEVPKTQVSQIALEIKTIMEGIYPLKVPLECHTSYGANWGELKDS</sequence>
<evidence type="ECO:0000256" key="5">
    <source>
        <dbReference type="ARBA" id="ARBA00022695"/>
    </source>
</evidence>
<evidence type="ECO:0000313" key="14">
    <source>
        <dbReference type="EMBL" id="CBY82255.1"/>
    </source>
</evidence>
<dbReference type="GO" id="GO:0003887">
    <property type="term" value="F:DNA-directed DNA polymerase activity"/>
    <property type="evidence" value="ECO:0007669"/>
    <property type="project" value="UniProtKB-KW"/>
</dbReference>
<evidence type="ECO:0000256" key="3">
    <source>
        <dbReference type="ARBA" id="ARBA00020311"/>
    </source>
</evidence>
<dbReference type="STRING" id="936155.HFELIS_01710"/>
<organism evidence="14 15">
    <name type="scientific">Helicobacter felis (strain ATCC 49179 / CCUG 28539 / NCTC 12436 / CS1)</name>
    <dbReference type="NCBI Taxonomy" id="936155"/>
    <lineage>
        <taxon>Bacteria</taxon>
        <taxon>Pseudomonadati</taxon>
        <taxon>Campylobacterota</taxon>
        <taxon>Epsilonproteobacteria</taxon>
        <taxon>Campylobacterales</taxon>
        <taxon>Helicobacteraceae</taxon>
        <taxon>Helicobacter</taxon>
    </lineage>
</organism>
<evidence type="ECO:0000256" key="6">
    <source>
        <dbReference type="ARBA" id="ARBA00022705"/>
    </source>
</evidence>
<evidence type="ECO:0000256" key="2">
    <source>
        <dbReference type="ARBA" id="ARBA00012417"/>
    </source>
</evidence>
<evidence type="ECO:0000259" key="13">
    <source>
        <dbReference type="SMART" id="SM00482"/>
    </source>
</evidence>
<dbReference type="Pfam" id="PF00476">
    <property type="entry name" value="DNA_pol_A"/>
    <property type="match status" value="1"/>
</dbReference>
<dbReference type="SUPFAM" id="SSF88723">
    <property type="entry name" value="PIN domain-like"/>
    <property type="match status" value="1"/>
</dbReference>